<sequence length="1007" mass="115609">MGSMADDDRLRIDDTAIELNQWNDQPTHSLYDNVYSVDYIDQCTLRLHLLNRKTNSTKYDRSTSSCELITPIYYGGYMCSVEQLLHSPRNLIEDLEIEHLIMIYYDCHPHNRQPLAALIEDSGRPNHLKRSLSTIIRHLVRIPPENNDNDDDAGPLGQQCYDCLMKLDAIMTQLSRRYRFLITYVHEQSDLVIAFTSYSLSKCMSMSIAATYNHIRNRLNIIADSSQPSYSHMSDYRDQTAMIHRFLRLMHSIQTDFELNKTSHYHSFLEFVRHNKFDQLEPIGSCTTHNGRQLATLLRQYHNYYARSNNDDPVLAKLESSYICQRCSYELFTDSNILRPPSLSIMAMNYGCSNKYRNGQYCPSIFIEPMEWMFRSNNKQFLSLHRRTIYCPQCRTVVGHFRLNGMNCRHKIAMGVCSQHPDKKARIFQIHLRMIYIRSSPYLPLILYRIWCHSRARQRLKSESKSIWPRLFNLPSLSSTLAYKRQQQQQQRIQKYRLQNEQTMASDNDKDNQFKSFIRLSIIRQAMINQISQQNNSNNSCNESNRPLISQPIRDERQTNQILKQNNIDSDVVNTLTTITLMGNNKTIEKTEVTTPIINNIGVRTRSNRQTDNNEQLKLILTGEHSNNRLQSPEPARRSPLNKFAHTGQNPPFSPVKSIPNSVYNKSTHENSNGLRHSKDNEKKIEKQPPPSPLPPPQSTISKSPLHSLTSPIDSSDSSMSLDDDDDDGFEDDKQAPPTSRTTSTKPKPLLLSISTKANKPGKSNEVMKCMDCKSKSNTDAVIARKSIKVKNRSTKQSTTTLSTNINGHHHTNSQDLDDRNEDKIRKMMLTMMKPESRKTTSTYKIPKKKPETPPSPPSRMSTLKSSSPSSVRRSRQSFASHTNNDDRYNQTMKNGTLIPSQSHSNSSIVMNRNYNHHQKGVDVRLNDGGGGGRRRCHQSSSPASRSSSLTRSSTIDINKRRKLMRTSATIDGEKNQRQLNGPSKIHNHSGRITSSTLSSHHSNRDR</sequence>
<feature type="compositionally biased region" description="Low complexity" evidence="1">
    <location>
        <begin position="940"/>
        <end position="955"/>
    </location>
</feature>
<comment type="caution">
    <text evidence="2">The sequence shown here is derived from an EMBL/GenBank/DDBJ whole genome shotgun (WGS) entry which is preliminary data.</text>
</comment>
<evidence type="ECO:0000313" key="2">
    <source>
        <dbReference type="EMBL" id="KAH9520540.1"/>
    </source>
</evidence>
<feature type="compositionally biased region" description="Low complexity" evidence="1">
    <location>
        <begin position="737"/>
        <end position="749"/>
    </location>
</feature>
<reference evidence="2" key="1">
    <citation type="submission" date="2013-05" db="EMBL/GenBank/DDBJ databases">
        <authorList>
            <person name="Yim A.K.Y."/>
            <person name="Chan T.F."/>
            <person name="Ji K.M."/>
            <person name="Liu X.Y."/>
            <person name="Zhou J.W."/>
            <person name="Li R.Q."/>
            <person name="Yang K.Y."/>
            <person name="Li J."/>
            <person name="Li M."/>
            <person name="Law P.T.W."/>
            <person name="Wu Y.L."/>
            <person name="Cai Z.L."/>
            <person name="Qin H."/>
            <person name="Bao Y."/>
            <person name="Leung R.K.K."/>
            <person name="Ng P.K.S."/>
            <person name="Zou J."/>
            <person name="Zhong X.J."/>
            <person name="Ran P.X."/>
            <person name="Zhong N.S."/>
            <person name="Liu Z.G."/>
            <person name="Tsui S.K.W."/>
        </authorList>
    </citation>
    <scope>NUCLEOTIDE SEQUENCE</scope>
    <source>
        <strain evidence="2">Derf</strain>
        <tissue evidence="2">Whole organism</tissue>
    </source>
</reference>
<feature type="region of interest" description="Disordered" evidence="1">
    <location>
        <begin position="784"/>
        <end position="1007"/>
    </location>
</feature>
<evidence type="ECO:0000256" key="1">
    <source>
        <dbReference type="SAM" id="MobiDB-lite"/>
    </source>
</evidence>
<feature type="compositionally biased region" description="Polar residues" evidence="1">
    <location>
        <begin position="659"/>
        <end position="675"/>
    </location>
</feature>
<accession>A0A922L9U5</accession>
<keyword evidence="3" id="KW-1185">Reference proteome</keyword>
<feature type="compositionally biased region" description="Polar residues" evidence="1">
    <location>
        <begin position="700"/>
        <end position="710"/>
    </location>
</feature>
<feature type="compositionally biased region" description="Pro residues" evidence="1">
    <location>
        <begin position="688"/>
        <end position="698"/>
    </location>
</feature>
<proteinExistence type="predicted"/>
<dbReference type="AlphaFoldDB" id="A0A922L9U5"/>
<dbReference type="EMBL" id="ASGP02000002">
    <property type="protein sequence ID" value="KAH9520540.1"/>
    <property type="molecule type" value="Genomic_DNA"/>
</dbReference>
<feature type="compositionally biased region" description="Low complexity" evidence="1">
    <location>
        <begin position="711"/>
        <end position="721"/>
    </location>
</feature>
<feature type="compositionally biased region" description="Polar residues" evidence="1">
    <location>
        <begin position="890"/>
        <end position="914"/>
    </location>
</feature>
<protein>
    <submittedName>
        <fullName evidence="2">Dual specificity phosphatase 12</fullName>
    </submittedName>
</protein>
<gene>
    <name evidence="2" type="primary">DUSP12_1</name>
    <name evidence="2" type="ORF">DERF_004244</name>
</gene>
<feature type="compositionally biased region" description="Basic and acidic residues" evidence="1">
    <location>
        <begin position="817"/>
        <end position="826"/>
    </location>
</feature>
<feature type="compositionally biased region" description="Polar residues" evidence="1">
    <location>
        <begin position="991"/>
        <end position="1001"/>
    </location>
</feature>
<feature type="compositionally biased region" description="Polar residues" evidence="1">
    <location>
        <begin position="795"/>
        <end position="807"/>
    </location>
</feature>
<feature type="compositionally biased region" description="Basic and acidic residues" evidence="1">
    <location>
        <begin position="677"/>
        <end position="687"/>
    </location>
</feature>
<feature type="compositionally biased region" description="Acidic residues" evidence="1">
    <location>
        <begin position="722"/>
        <end position="731"/>
    </location>
</feature>
<evidence type="ECO:0000313" key="3">
    <source>
        <dbReference type="Proteomes" id="UP000790347"/>
    </source>
</evidence>
<feature type="compositionally biased region" description="Low complexity" evidence="1">
    <location>
        <begin position="859"/>
        <end position="872"/>
    </location>
</feature>
<dbReference type="Proteomes" id="UP000790347">
    <property type="component" value="Unassembled WGS sequence"/>
</dbReference>
<name>A0A922L9U5_DERFA</name>
<organism evidence="2 3">
    <name type="scientific">Dermatophagoides farinae</name>
    <name type="common">American house dust mite</name>
    <dbReference type="NCBI Taxonomy" id="6954"/>
    <lineage>
        <taxon>Eukaryota</taxon>
        <taxon>Metazoa</taxon>
        <taxon>Ecdysozoa</taxon>
        <taxon>Arthropoda</taxon>
        <taxon>Chelicerata</taxon>
        <taxon>Arachnida</taxon>
        <taxon>Acari</taxon>
        <taxon>Acariformes</taxon>
        <taxon>Sarcoptiformes</taxon>
        <taxon>Astigmata</taxon>
        <taxon>Psoroptidia</taxon>
        <taxon>Analgoidea</taxon>
        <taxon>Pyroglyphidae</taxon>
        <taxon>Dermatophagoidinae</taxon>
        <taxon>Dermatophagoides</taxon>
    </lineage>
</organism>
<feature type="region of interest" description="Disordered" evidence="1">
    <location>
        <begin position="622"/>
        <end position="765"/>
    </location>
</feature>
<reference evidence="2" key="2">
    <citation type="journal article" date="2022" name="Res Sq">
        <title>Comparative Genomics Reveals Insights into the Divergent Evolution of Astigmatic Mites and Household Pest Adaptations.</title>
        <authorList>
            <person name="Xiong Q."/>
            <person name="Wan A.T.-Y."/>
            <person name="Liu X.-Y."/>
            <person name="Fung C.S.-H."/>
            <person name="Xiao X."/>
            <person name="Malainual N."/>
            <person name="Hou J."/>
            <person name="Wang L."/>
            <person name="Wang M."/>
            <person name="Yang K."/>
            <person name="Cui Y."/>
            <person name="Leung E."/>
            <person name="Nong W."/>
            <person name="Shin S.-K."/>
            <person name="Au S."/>
            <person name="Jeong K.Y."/>
            <person name="Chew F.T."/>
            <person name="Hui J."/>
            <person name="Leung T.F."/>
            <person name="Tungtrongchitr A."/>
            <person name="Zhong N."/>
            <person name="Liu Z."/>
            <person name="Tsui S."/>
        </authorList>
    </citation>
    <scope>NUCLEOTIDE SEQUENCE</scope>
    <source>
        <strain evidence="2">Derf</strain>
        <tissue evidence="2">Whole organism</tissue>
    </source>
</reference>